<gene>
    <name evidence="2" type="ORF">V0R53_04450</name>
</gene>
<evidence type="ECO:0000259" key="1">
    <source>
        <dbReference type="Pfam" id="PF24731"/>
    </source>
</evidence>
<organism evidence="2 3">
    <name type="scientific">Pseudomonas auratipiscis</name>
    <dbReference type="NCBI Taxonomy" id="3115853"/>
    <lineage>
        <taxon>Bacteria</taxon>
        <taxon>Pseudomonadati</taxon>
        <taxon>Pseudomonadota</taxon>
        <taxon>Gammaproteobacteria</taxon>
        <taxon>Pseudomonadales</taxon>
        <taxon>Pseudomonadaceae</taxon>
        <taxon>Pseudomonas</taxon>
    </lineage>
</organism>
<name>A0AB35WQY9_9PSED</name>
<dbReference type="InterPro" id="IPR056100">
    <property type="entry name" value="DUF7683"/>
</dbReference>
<proteinExistence type="predicted"/>
<evidence type="ECO:0000313" key="2">
    <source>
        <dbReference type="EMBL" id="MEE1865644.1"/>
    </source>
</evidence>
<dbReference type="RefSeq" id="WP_136478609.1">
    <property type="nucleotide sequence ID" value="NZ_JAZDCU010000002.1"/>
</dbReference>
<evidence type="ECO:0000313" key="3">
    <source>
        <dbReference type="Proteomes" id="UP001307839"/>
    </source>
</evidence>
<sequence length="77" mass="8672">MKYIIEAFDRETEQLAYEIALPDGCDPQLAAIMGWTAPQRGDEGYNLTSEQVAAIEVLANRTIHEHDHILQLTCNID</sequence>
<dbReference type="EMBL" id="JAZDQP010000002">
    <property type="protein sequence ID" value="MEE1865644.1"/>
    <property type="molecule type" value="Genomic_DNA"/>
</dbReference>
<reference evidence="2 3" key="1">
    <citation type="submission" date="2024-01" db="EMBL/GenBank/DDBJ databases">
        <title>Unpublished Manusciprt.</title>
        <authorList>
            <person name="Duman M."/>
            <person name="Valdes E.G."/>
            <person name="Ajmi N."/>
            <person name="Altun S."/>
            <person name="Saticioglu I.B."/>
        </authorList>
    </citation>
    <scope>NUCLEOTIDE SEQUENCE [LARGE SCALE GENOMIC DNA]</scope>
    <source>
        <strain evidence="2 3">120P</strain>
    </source>
</reference>
<dbReference type="Pfam" id="PF24731">
    <property type="entry name" value="DUF7683"/>
    <property type="match status" value="1"/>
</dbReference>
<dbReference type="Proteomes" id="UP001307839">
    <property type="component" value="Unassembled WGS sequence"/>
</dbReference>
<feature type="domain" description="DUF7683" evidence="1">
    <location>
        <begin position="2"/>
        <end position="72"/>
    </location>
</feature>
<comment type="caution">
    <text evidence="2">The sequence shown here is derived from an EMBL/GenBank/DDBJ whole genome shotgun (WGS) entry which is preliminary data.</text>
</comment>
<dbReference type="AlphaFoldDB" id="A0AB35WQY9"/>
<keyword evidence="3" id="KW-1185">Reference proteome</keyword>
<accession>A0AB35WQY9</accession>
<protein>
    <recommendedName>
        <fullName evidence="1">DUF7683 domain-containing protein</fullName>
    </recommendedName>
</protein>